<dbReference type="Pfam" id="PF01261">
    <property type="entry name" value="AP_endonuc_2"/>
    <property type="match status" value="1"/>
</dbReference>
<reference evidence="2" key="1">
    <citation type="submission" date="2022-01" db="EMBL/GenBank/DDBJ databases">
        <title>Complete genome of Methanomicrobium antiquum DSM 21220.</title>
        <authorList>
            <person name="Chen S.-C."/>
            <person name="You Y.-T."/>
            <person name="Zhou Y.-Z."/>
            <person name="Lai M.-C."/>
        </authorList>
    </citation>
    <scope>NUCLEOTIDE SEQUENCE</scope>
    <source>
        <strain evidence="2">DSM 21220</strain>
    </source>
</reference>
<dbReference type="Gene3D" id="3.20.20.150">
    <property type="entry name" value="Divalent-metal-dependent TIM barrel enzymes"/>
    <property type="match status" value="1"/>
</dbReference>
<dbReference type="GO" id="GO:0016853">
    <property type="term" value="F:isomerase activity"/>
    <property type="evidence" value="ECO:0007669"/>
    <property type="project" value="UniProtKB-KW"/>
</dbReference>
<dbReference type="InterPro" id="IPR050312">
    <property type="entry name" value="IolE/XylAMocC-like"/>
</dbReference>
<sequence length="274" mass="31643">MPHYSVSSMFFHEYKVEKIFDCVSKAGCTSIEFWLETPDFWLNGLPEKKLRNVLTGHKNLIPFTVHSPVLDLNPCSVNPDIAEVSIQSAEKAIEMSEAIGAQIITIHPGRRTAKRKPGERDFQRLENYLKRIKTAQDKKNIMVAIENMQPKINSLLSTPESLSKLLEENNWLYFTLDIAHALKASEKDSFRYIDLLFDRIINVHVSGANQNKTHTLPHSDENVKKILTYLSDCGYNRHLTLELEDLNLGRRYNHLEKTEIISNEINFIKNMFEK</sequence>
<evidence type="ECO:0000313" key="3">
    <source>
        <dbReference type="Proteomes" id="UP001218895"/>
    </source>
</evidence>
<keyword evidence="3" id="KW-1185">Reference proteome</keyword>
<dbReference type="PANTHER" id="PTHR12110:SF21">
    <property type="entry name" value="XYLOSE ISOMERASE-LIKE TIM BARREL DOMAIN-CONTAINING PROTEIN"/>
    <property type="match status" value="1"/>
</dbReference>
<dbReference type="InterPro" id="IPR013022">
    <property type="entry name" value="Xyl_isomerase-like_TIM-brl"/>
</dbReference>
<proteinExistence type="predicted"/>
<evidence type="ECO:0000313" key="2">
    <source>
        <dbReference type="EMBL" id="WFN37572.1"/>
    </source>
</evidence>
<dbReference type="GeneID" id="79949545"/>
<dbReference type="KEGG" id="manq:L1994_04065"/>
<evidence type="ECO:0000259" key="1">
    <source>
        <dbReference type="Pfam" id="PF01261"/>
    </source>
</evidence>
<keyword evidence="2" id="KW-0413">Isomerase</keyword>
<name>A0AAF0JMX3_9EURY</name>
<dbReference type="InterPro" id="IPR036237">
    <property type="entry name" value="Xyl_isomerase-like_sf"/>
</dbReference>
<dbReference type="PANTHER" id="PTHR12110">
    <property type="entry name" value="HYDROXYPYRUVATE ISOMERASE"/>
    <property type="match status" value="1"/>
</dbReference>
<organism evidence="2 3">
    <name type="scientific">Methanomicrobium antiquum</name>
    <dbReference type="NCBI Taxonomy" id="487686"/>
    <lineage>
        <taxon>Archaea</taxon>
        <taxon>Methanobacteriati</taxon>
        <taxon>Methanobacteriota</taxon>
        <taxon>Stenosarchaea group</taxon>
        <taxon>Methanomicrobia</taxon>
        <taxon>Methanomicrobiales</taxon>
        <taxon>Methanomicrobiaceae</taxon>
        <taxon>Methanomicrobium</taxon>
    </lineage>
</organism>
<dbReference type="SUPFAM" id="SSF51658">
    <property type="entry name" value="Xylose isomerase-like"/>
    <property type="match status" value="1"/>
</dbReference>
<gene>
    <name evidence="2" type="ORF">L1994_04065</name>
</gene>
<dbReference type="Proteomes" id="UP001218895">
    <property type="component" value="Chromosome"/>
</dbReference>
<dbReference type="AlphaFoldDB" id="A0AAF0JMX3"/>
<dbReference type="RefSeq" id="WP_278100412.1">
    <property type="nucleotide sequence ID" value="NZ_CP091092.1"/>
</dbReference>
<feature type="domain" description="Xylose isomerase-like TIM barrel" evidence="1">
    <location>
        <begin position="22"/>
        <end position="270"/>
    </location>
</feature>
<dbReference type="EMBL" id="CP091092">
    <property type="protein sequence ID" value="WFN37572.1"/>
    <property type="molecule type" value="Genomic_DNA"/>
</dbReference>
<accession>A0AAF0JMX3</accession>
<protein>
    <submittedName>
        <fullName evidence="2">Sugar phosphate isomerase/epimerase</fullName>
    </submittedName>
</protein>